<proteinExistence type="predicted"/>
<protein>
    <submittedName>
        <fullName evidence="4">Ankyrin repeat domain-containing protein</fullName>
    </submittedName>
</protein>
<gene>
    <name evidence="4" type="ORF">AVCANL283_04885</name>
</gene>
<dbReference type="EMBL" id="JACGBB010000008">
    <property type="protein sequence ID" value="MBZ7987439.1"/>
    <property type="molecule type" value="Genomic_DNA"/>
</dbReference>
<comment type="caution">
    <text evidence="4">The sequence shown here is derived from an EMBL/GenBank/DDBJ whole genome shotgun (WGS) entry which is preliminary data.</text>
</comment>
<evidence type="ECO:0000256" key="2">
    <source>
        <dbReference type="ARBA" id="ARBA00023043"/>
    </source>
</evidence>
<keyword evidence="5" id="KW-1185">Reference proteome</keyword>
<reference evidence="4 5" key="1">
    <citation type="submission" date="2020-07" db="EMBL/GenBank/DDBJ databases">
        <title>Transfer of Campylobacter canadensis to the novel genus Avispirillum gen. nov., that also includes two novel species recovered from migratory waterfowl: Avispirillum anseris sp. nov. and Avispirillum brantae sp. nov.</title>
        <authorList>
            <person name="Miller W.G."/>
            <person name="Chapman M.H."/>
            <person name="Yee E."/>
            <person name="Inglis G.D."/>
        </authorList>
    </citation>
    <scope>NUCLEOTIDE SEQUENCE [LARGE SCALE GENOMIC DNA]</scope>
    <source>
        <strain evidence="4 5">L283</strain>
    </source>
</reference>
<dbReference type="RefSeq" id="WP_172234447.1">
    <property type="nucleotide sequence ID" value="NZ_CP035946.1"/>
</dbReference>
<evidence type="ECO:0000256" key="1">
    <source>
        <dbReference type="ARBA" id="ARBA00022737"/>
    </source>
</evidence>
<evidence type="ECO:0000256" key="3">
    <source>
        <dbReference type="PROSITE-ProRule" id="PRU00023"/>
    </source>
</evidence>
<organism evidence="4 5">
    <name type="scientific">Campylobacter canadensis</name>
    <dbReference type="NCBI Taxonomy" id="449520"/>
    <lineage>
        <taxon>Bacteria</taxon>
        <taxon>Pseudomonadati</taxon>
        <taxon>Campylobacterota</taxon>
        <taxon>Epsilonproteobacteria</taxon>
        <taxon>Campylobacterales</taxon>
        <taxon>Campylobacteraceae</taxon>
        <taxon>Campylobacter</taxon>
    </lineage>
</organism>
<accession>A0ABS7WTU2</accession>
<dbReference type="InterPro" id="IPR036770">
    <property type="entry name" value="Ankyrin_rpt-contain_sf"/>
</dbReference>
<evidence type="ECO:0000313" key="4">
    <source>
        <dbReference type="EMBL" id="MBZ7987439.1"/>
    </source>
</evidence>
<dbReference type="PRINTS" id="PR01415">
    <property type="entry name" value="ANKYRIN"/>
</dbReference>
<dbReference type="SUPFAM" id="SSF48403">
    <property type="entry name" value="Ankyrin repeat"/>
    <property type="match status" value="1"/>
</dbReference>
<sequence>MMQVSNEELARYDELCKMACNFARNNEVNQLLSMIKAGFCVDFKDYRGNTLLMLATYNGSYECAKMLLEHGAQVDLKNDKGQTPLAGVCFKGNLQMVKLLVENGANINENQGLGMTPYSFALMFAKKDIIEYLTKQKPSLFKKLFLKLIKIF</sequence>
<dbReference type="PROSITE" id="PS50297">
    <property type="entry name" value="ANK_REP_REGION"/>
    <property type="match status" value="2"/>
</dbReference>
<dbReference type="PANTHER" id="PTHR24171:SF9">
    <property type="entry name" value="ANKYRIN REPEAT DOMAIN-CONTAINING PROTEIN 39"/>
    <property type="match status" value="1"/>
</dbReference>
<dbReference type="PROSITE" id="PS50088">
    <property type="entry name" value="ANK_REPEAT"/>
    <property type="match status" value="2"/>
</dbReference>
<name>A0ABS7WTU2_9BACT</name>
<dbReference type="InterPro" id="IPR002110">
    <property type="entry name" value="Ankyrin_rpt"/>
</dbReference>
<dbReference type="PANTHER" id="PTHR24171">
    <property type="entry name" value="ANKYRIN REPEAT DOMAIN-CONTAINING PROTEIN 39-RELATED"/>
    <property type="match status" value="1"/>
</dbReference>
<dbReference type="Pfam" id="PF12796">
    <property type="entry name" value="Ank_2"/>
    <property type="match status" value="1"/>
</dbReference>
<feature type="repeat" description="ANK" evidence="3">
    <location>
        <begin position="80"/>
        <end position="112"/>
    </location>
</feature>
<dbReference type="Proteomes" id="UP000786183">
    <property type="component" value="Unassembled WGS sequence"/>
</dbReference>
<dbReference type="Gene3D" id="1.25.40.20">
    <property type="entry name" value="Ankyrin repeat-containing domain"/>
    <property type="match status" value="1"/>
</dbReference>
<feature type="repeat" description="ANK" evidence="3">
    <location>
        <begin position="47"/>
        <end position="79"/>
    </location>
</feature>
<dbReference type="SMART" id="SM00248">
    <property type="entry name" value="ANK"/>
    <property type="match status" value="3"/>
</dbReference>
<keyword evidence="1" id="KW-0677">Repeat</keyword>
<keyword evidence="2 3" id="KW-0040">ANK repeat</keyword>
<evidence type="ECO:0000313" key="5">
    <source>
        <dbReference type="Proteomes" id="UP000786183"/>
    </source>
</evidence>